<evidence type="ECO:0000313" key="2">
    <source>
        <dbReference type="EMBL" id="OMJ84843.1"/>
    </source>
</evidence>
<evidence type="ECO:0008006" key="4">
    <source>
        <dbReference type="Google" id="ProtNLM"/>
    </source>
</evidence>
<comment type="caution">
    <text evidence="2">The sequence shown here is derived from an EMBL/GenBank/DDBJ whole genome shotgun (WGS) entry which is preliminary data.</text>
</comment>
<protein>
    <recommendedName>
        <fullName evidence="4">Transmembrane protein</fullName>
    </recommendedName>
</protein>
<keyword evidence="1" id="KW-0812">Transmembrane</keyword>
<dbReference type="Proteomes" id="UP000187209">
    <property type="component" value="Unassembled WGS sequence"/>
</dbReference>
<reference evidence="2 3" key="1">
    <citation type="submission" date="2016-11" db="EMBL/GenBank/DDBJ databases">
        <title>The macronuclear genome of Stentor coeruleus: a giant cell with tiny introns.</title>
        <authorList>
            <person name="Slabodnick M."/>
            <person name="Ruby J.G."/>
            <person name="Reiff S.B."/>
            <person name="Swart E.C."/>
            <person name="Gosai S."/>
            <person name="Prabakaran S."/>
            <person name="Witkowska E."/>
            <person name="Larue G.E."/>
            <person name="Fisher S."/>
            <person name="Freeman R.M."/>
            <person name="Gunawardena J."/>
            <person name="Chu W."/>
            <person name="Stover N.A."/>
            <person name="Gregory B.D."/>
            <person name="Nowacki M."/>
            <person name="Derisi J."/>
            <person name="Roy S.W."/>
            <person name="Marshall W.F."/>
            <person name="Sood P."/>
        </authorList>
    </citation>
    <scope>NUCLEOTIDE SEQUENCE [LARGE SCALE GENOMIC DNA]</scope>
    <source>
        <strain evidence="2">WM001</strain>
    </source>
</reference>
<organism evidence="2 3">
    <name type="scientific">Stentor coeruleus</name>
    <dbReference type="NCBI Taxonomy" id="5963"/>
    <lineage>
        <taxon>Eukaryota</taxon>
        <taxon>Sar</taxon>
        <taxon>Alveolata</taxon>
        <taxon>Ciliophora</taxon>
        <taxon>Postciliodesmatophora</taxon>
        <taxon>Heterotrichea</taxon>
        <taxon>Heterotrichida</taxon>
        <taxon>Stentoridae</taxon>
        <taxon>Stentor</taxon>
    </lineage>
</organism>
<proteinExistence type="predicted"/>
<dbReference type="EMBL" id="MPUH01000256">
    <property type="protein sequence ID" value="OMJ84843.1"/>
    <property type="molecule type" value="Genomic_DNA"/>
</dbReference>
<evidence type="ECO:0000313" key="3">
    <source>
        <dbReference type="Proteomes" id="UP000187209"/>
    </source>
</evidence>
<gene>
    <name evidence="2" type="ORF">SteCoe_13968</name>
</gene>
<feature type="transmembrane region" description="Helical" evidence="1">
    <location>
        <begin position="104"/>
        <end position="134"/>
    </location>
</feature>
<keyword evidence="3" id="KW-1185">Reference proteome</keyword>
<dbReference type="AlphaFoldDB" id="A0A1R2C749"/>
<name>A0A1R2C749_9CILI</name>
<sequence length="227" mass="26224">MNNNSTQVRPSNSKNIEDLQLLKVKTDENNDKKLKIEIPQEKNKHMLTSSSQILPYPVFKNSQDITNNEIAISQREDNTSLRASRLNFYSASNRIIQFSFWMRILILVRIFMNGIFFYASPCTLIVLIFDIVGYAAARLLIQGLNIFYAIFILICVVARSLTVIVMCFDSQDFPILFQVIIIFTSIDFVYDLIHIGLLFKYYNVIVKLDAYARASVLDTMKNRVFCC</sequence>
<feature type="transmembrane region" description="Helical" evidence="1">
    <location>
        <begin position="175"/>
        <end position="199"/>
    </location>
</feature>
<keyword evidence="1" id="KW-0472">Membrane</keyword>
<feature type="transmembrane region" description="Helical" evidence="1">
    <location>
        <begin position="146"/>
        <end position="168"/>
    </location>
</feature>
<accession>A0A1R2C749</accession>
<keyword evidence="1" id="KW-1133">Transmembrane helix</keyword>
<evidence type="ECO:0000256" key="1">
    <source>
        <dbReference type="SAM" id="Phobius"/>
    </source>
</evidence>